<dbReference type="AlphaFoldDB" id="A0A1I5FXS7"/>
<protein>
    <submittedName>
        <fullName evidence="1">3-methyladenine DNA glycosylase AlkD</fullName>
    </submittedName>
</protein>
<gene>
    <name evidence="1" type="ORF">SAMN04489757_11656</name>
</gene>
<reference evidence="1 2" key="1">
    <citation type="submission" date="2016-10" db="EMBL/GenBank/DDBJ databases">
        <authorList>
            <person name="de Groot N.N."/>
        </authorList>
    </citation>
    <scope>NUCLEOTIDE SEQUENCE [LARGE SCALE GENOMIC DNA]</scope>
    <source>
        <strain evidence="1 2">DSM 1283</strain>
    </source>
</reference>
<dbReference type="EMBL" id="FOWD01000016">
    <property type="protein sequence ID" value="SFO28562.1"/>
    <property type="molecule type" value="Genomic_DNA"/>
</dbReference>
<dbReference type="CDD" id="cd06561">
    <property type="entry name" value="AlkD_like"/>
    <property type="match status" value="1"/>
</dbReference>
<dbReference type="RefSeq" id="WP_091686780.1">
    <property type="nucleotide sequence ID" value="NZ_BAABFM010000020.1"/>
</dbReference>
<sequence>MNRIREELFNLADEKYRLFQMGLCPDTDGIIGVRLPVLRKLAKEIAKGDWRTYLKNGNNQYFEEIMLTGMVIGCVKTDMEEILKYVGEFVPQIDNWAVCDSFCAGLKFTKLNKSRVWDFLQPYLFSKEEFQIRFGVVMLLDYYIEDDYIDRILNIFNEINREDYYVKMAVAWAVSMCFVKYEVKTIHFLEENELDDFTYNKAIQKIIESL</sequence>
<organism evidence="1 2">
    <name type="scientific">Anaerocolumna aminovalerica</name>
    <dbReference type="NCBI Taxonomy" id="1527"/>
    <lineage>
        <taxon>Bacteria</taxon>
        <taxon>Bacillati</taxon>
        <taxon>Bacillota</taxon>
        <taxon>Clostridia</taxon>
        <taxon>Lachnospirales</taxon>
        <taxon>Lachnospiraceae</taxon>
        <taxon>Anaerocolumna</taxon>
    </lineage>
</organism>
<dbReference type="Gene3D" id="1.25.10.90">
    <property type="match status" value="1"/>
</dbReference>
<proteinExistence type="predicted"/>
<evidence type="ECO:0000313" key="1">
    <source>
        <dbReference type="EMBL" id="SFO28562.1"/>
    </source>
</evidence>
<dbReference type="STRING" id="1527.SAMN04489757_11656"/>
<dbReference type="Pfam" id="PF08713">
    <property type="entry name" value="DNA_alkylation"/>
    <property type="match status" value="1"/>
</dbReference>
<dbReference type="Proteomes" id="UP000198806">
    <property type="component" value="Unassembled WGS sequence"/>
</dbReference>
<dbReference type="PANTHER" id="PTHR34070">
    <property type="entry name" value="ARMADILLO-TYPE FOLD"/>
    <property type="match status" value="1"/>
</dbReference>
<dbReference type="PANTHER" id="PTHR34070:SF1">
    <property type="entry name" value="DNA ALKYLATION REPAIR PROTEIN"/>
    <property type="match status" value="1"/>
</dbReference>
<evidence type="ECO:0000313" key="2">
    <source>
        <dbReference type="Proteomes" id="UP000198806"/>
    </source>
</evidence>
<dbReference type="SUPFAM" id="SSF48371">
    <property type="entry name" value="ARM repeat"/>
    <property type="match status" value="1"/>
</dbReference>
<keyword evidence="2" id="KW-1185">Reference proteome</keyword>
<dbReference type="OrthoDB" id="9784740at2"/>
<name>A0A1I5FXS7_9FIRM</name>
<accession>A0A1I5FXS7</accession>
<dbReference type="InterPro" id="IPR014825">
    <property type="entry name" value="DNA_alkylation"/>
</dbReference>
<dbReference type="InterPro" id="IPR016024">
    <property type="entry name" value="ARM-type_fold"/>
</dbReference>